<dbReference type="InterPro" id="IPR036086">
    <property type="entry name" value="ParB/Sulfiredoxin_sf"/>
</dbReference>
<dbReference type="EMBL" id="AP024233">
    <property type="protein sequence ID" value="BCO08663.1"/>
    <property type="molecule type" value="Genomic_DNA"/>
</dbReference>
<keyword evidence="2" id="KW-1185">Reference proteome</keyword>
<proteinExistence type="predicted"/>
<reference evidence="1" key="1">
    <citation type="submission" date="2020-12" db="EMBL/GenBank/DDBJ databases">
        <title>Desulfobium dissulfuricans gen. nov., sp. nov., a novel mesophilic, sulfate-reducing bacterium isolated from a deep-sea hydrothermal vent.</title>
        <authorList>
            <person name="Hashimoto Y."/>
            <person name="Tame A."/>
            <person name="Sawayama S."/>
            <person name="Miyazaki J."/>
            <person name="Takai K."/>
            <person name="Nakagawa S."/>
        </authorList>
    </citation>
    <scope>NUCLEOTIDE SEQUENCE</scope>
    <source>
        <strain evidence="1">GF1</strain>
    </source>
</reference>
<dbReference type="KEGG" id="ddu:GF1_10390"/>
<dbReference type="AlphaFoldDB" id="A0A915TZ83"/>
<organism evidence="1 2">
    <name type="scientific">Desulfolithobacter dissulfuricans</name>
    <dbReference type="NCBI Taxonomy" id="2795293"/>
    <lineage>
        <taxon>Bacteria</taxon>
        <taxon>Pseudomonadati</taxon>
        <taxon>Thermodesulfobacteriota</taxon>
        <taxon>Desulfobulbia</taxon>
        <taxon>Desulfobulbales</taxon>
        <taxon>Desulfobulbaceae</taxon>
        <taxon>Desulfolithobacter</taxon>
    </lineage>
</organism>
<evidence type="ECO:0000313" key="2">
    <source>
        <dbReference type="Proteomes" id="UP001063350"/>
    </source>
</evidence>
<evidence type="ECO:0000313" key="1">
    <source>
        <dbReference type="EMBL" id="BCO08663.1"/>
    </source>
</evidence>
<evidence type="ECO:0008006" key="3">
    <source>
        <dbReference type="Google" id="ProtNLM"/>
    </source>
</evidence>
<name>A0A915TZ83_9BACT</name>
<accession>A0A915TZ83</accession>
<gene>
    <name evidence="1" type="ORF">GF1_10390</name>
</gene>
<sequence length="319" mass="36013">MTIMHAWPQLRHIALATIDPDDLHYNLNLPDFRDPDRELCLDIARFGLLQPPLLQEKEAGGYRIVSGRKRILALLQTGPAPKNLYGFVLSPALEPLQIFATLLRHALIGSSLSLVEQAIFFHKLLDQMAPEEAVTLLPLLGLKPRPHVLDELLQCLALEEPIQAALHSNLVNPRIVRQLLQLSPEERMALVSLITELRLGGSKQQRVVTLAVDLARRNGVPVGDILSRWPRPGEEANIPQLASSLLDWLHNQAHPRLVEAQREFKSFCQRLDLPPHVEVQHTTSFEDETTWLRFAFTTRQGAETFWKKIGKIMAEDQAG</sequence>
<protein>
    <recommendedName>
        <fullName evidence="3">ParB/Sulfiredoxin domain-containing protein</fullName>
    </recommendedName>
</protein>
<dbReference type="Proteomes" id="UP001063350">
    <property type="component" value="Chromosome"/>
</dbReference>
<dbReference type="SUPFAM" id="SSF110849">
    <property type="entry name" value="ParB/Sulfiredoxin"/>
    <property type="match status" value="1"/>
</dbReference>